<evidence type="ECO:0000259" key="9">
    <source>
        <dbReference type="Pfam" id="PF00155"/>
    </source>
</evidence>
<comment type="similarity">
    <text evidence="2 8">Belongs to the class-I pyridoxal-phosphate-dependent aminotransferase family.</text>
</comment>
<name>A0A1B8RBF3_RHILT</name>
<evidence type="ECO:0000256" key="8">
    <source>
        <dbReference type="RuleBase" id="RU000481"/>
    </source>
</evidence>
<evidence type="ECO:0000256" key="3">
    <source>
        <dbReference type="ARBA" id="ARBA00011738"/>
    </source>
</evidence>
<comment type="catalytic activity">
    <reaction evidence="7">
        <text>L-aspartate + 2-oxoglutarate = oxaloacetate + L-glutamate</text>
        <dbReference type="Rhea" id="RHEA:21824"/>
        <dbReference type="ChEBI" id="CHEBI:16452"/>
        <dbReference type="ChEBI" id="CHEBI:16810"/>
        <dbReference type="ChEBI" id="CHEBI:29985"/>
        <dbReference type="ChEBI" id="CHEBI:29991"/>
        <dbReference type="EC" id="2.6.1.1"/>
    </reaction>
</comment>
<reference evidence="10" key="2">
    <citation type="journal article" date="2016" name="Front. Microbiol.">
        <title>The Regulatory Protein RosR Affects Rhizobium leguminosarum bv. trifolii Protein Profiles, Cell Surface Properties, and Symbiosis with Clover.</title>
        <authorList>
            <person name="Rachwal K."/>
            <person name="Boguszewska A."/>
            <person name="Kopcinska J."/>
            <person name="Karas M."/>
            <person name="Tchorzewski M."/>
            <person name="Janczarek M."/>
        </authorList>
    </citation>
    <scope>NUCLEOTIDE SEQUENCE</scope>
    <source>
        <strain evidence="10">Rt24.2</strain>
    </source>
</reference>
<feature type="domain" description="Aminotransferase class I/classII large" evidence="9">
    <location>
        <begin position="34"/>
        <end position="394"/>
    </location>
</feature>
<dbReference type="CDD" id="cd00609">
    <property type="entry name" value="AAT_like"/>
    <property type="match status" value="1"/>
</dbReference>
<evidence type="ECO:0000256" key="5">
    <source>
        <dbReference type="ARBA" id="ARBA00022679"/>
    </source>
</evidence>
<keyword evidence="5 8" id="KW-0808">Transferase</keyword>
<dbReference type="InterPro" id="IPR004838">
    <property type="entry name" value="NHTrfase_class1_PyrdxlP-BS"/>
</dbReference>
<dbReference type="InterPro" id="IPR015421">
    <property type="entry name" value="PyrdxlP-dep_Trfase_major"/>
</dbReference>
<dbReference type="InterPro" id="IPR015422">
    <property type="entry name" value="PyrdxlP-dep_Trfase_small"/>
</dbReference>
<evidence type="ECO:0000256" key="7">
    <source>
        <dbReference type="ARBA" id="ARBA00049185"/>
    </source>
</evidence>
<evidence type="ECO:0000256" key="1">
    <source>
        <dbReference type="ARBA" id="ARBA00001933"/>
    </source>
</evidence>
<dbReference type="InterPro" id="IPR004839">
    <property type="entry name" value="Aminotransferase_I/II_large"/>
</dbReference>
<accession>A0A1B8RBF3</accession>
<dbReference type="Gene3D" id="3.90.1150.10">
    <property type="entry name" value="Aspartate Aminotransferase, domain 1"/>
    <property type="match status" value="1"/>
</dbReference>
<dbReference type="EC" id="2.6.1.-" evidence="8"/>
<dbReference type="NCBIfam" id="NF004769">
    <property type="entry name" value="PRK06107.1"/>
    <property type="match status" value="1"/>
</dbReference>
<dbReference type="PANTHER" id="PTHR46383:SF1">
    <property type="entry name" value="ASPARTATE AMINOTRANSFERASE"/>
    <property type="match status" value="1"/>
</dbReference>
<evidence type="ECO:0000256" key="2">
    <source>
        <dbReference type="ARBA" id="ARBA00007441"/>
    </source>
</evidence>
<comment type="subunit">
    <text evidence="3">Homodimer.</text>
</comment>
<dbReference type="GO" id="GO:0006520">
    <property type="term" value="P:amino acid metabolic process"/>
    <property type="evidence" value="ECO:0007669"/>
    <property type="project" value="InterPro"/>
</dbReference>
<reference evidence="10" key="1">
    <citation type="journal article" date="2015" name="BMC Genomics">
        <title>Transcriptome profiling of a Rhizobium leguminosarum bv. trifolii rosR mutant reveals the role of the transcriptional regulator RosR in motility, synthesis of cell-surface components, and other cellular processes.</title>
        <authorList>
            <person name="Rachwal K."/>
            <person name="Matczynska E."/>
            <person name="Janczarek M."/>
        </authorList>
    </citation>
    <scope>NUCLEOTIDE SEQUENCE</scope>
    <source>
        <strain evidence="10">Rt24.2</strain>
    </source>
</reference>
<dbReference type="InterPro" id="IPR050596">
    <property type="entry name" value="AspAT/PAT-like"/>
</dbReference>
<dbReference type="Gene3D" id="3.40.640.10">
    <property type="entry name" value="Type I PLP-dependent aspartate aminotransferase-like (Major domain)"/>
    <property type="match status" value="1"/>
</dbReference>
<keyword evidence="4 8" id="KW-0032">Aminotransferase</keyword>
<dbReference type="GO" id="GO:0004069">
    <property type="term" value="F:L-aspartate:2-oxoglutarate aminotransferase activity"/>
    <property type="evidence" value="ECO:0007669"/>
    <property type="project" value="UniProtKB-EC"/>
</dbReference>
<dbReference type="Pfam" id="PF00155">
    <property type="entry name" value="Aminotran_1_2"/>
    <property type="match status" value="1"/>
</dbReference>
<proteinExistence type="inferred from homology"/>
<dbReference type="RefSeq" id="WP_018245437.1">
    <property type="nucleotide sequence ID" value="NZ_CP050086.1"/>
</dbReference>
<dbReference type="InterPro" id="IPR015424">
    <property type="entry name" value="PyrdxlP-dep_Trfase"/>
</dbReference>
<dbReference type="SUPFAM" id="SSF53383">
    <property type="entry name" value="PLP-dependent transferases"/>
    <property type="match status" value="1"/>
</dbReference>
<sequence>MSTFVPASRVSRIKVSPSTAAAARARELKAAGRDIVDLTVGEPDFDTPDNIKAAAHAAIDRGETKYTAVNGTPALRKAIIGDFQRRLGLSYADNEICVGGGAKQILFLALMASVENDAEVIIPAPYWVSYPDMVIANEGKPVIVECPQEAGFKLTPEALEKAITPKTLWLVLNAPSNPTGAAYDRSELEALGEVLLRHPHVFVLSDDIYDQVWFKDEPMTTLVAVVPELKERVLLTNGVSKSYAMTGWRIGYAAGPAALIAAINKLQSQMSSCPSSVSQAAAAYALSSDQSFVAESVKVYKERRDYACSRLNAVPGLSCLVPDGAFYLFPNCAGVIGKKTPEGKTIETDLDFVLYLLDGVGVAALQGAAYGISPHFRLSIATSMEAITQACDRIERAVAGLR</sequence>
<evidence type="ECO:0000313" key="10">
    <source>
        <dbReference type="EMBL" id="AOO91058.1"/>
    </source>
</evidence>
<dbReference type="FunFam" id="3.40.640.10:FF:000033">
    <property type="entry name" value="Aspartate aminotransferase"/>
    <property type="match status" value="1"/>
</dbReference>
<dbReference type="GeneID" id="61427013"/>
<dbReference type="GO" id="GO:0030170">
    <property type="term" value="F:pyridoxal phosphate binding"/>
    <property type="evidence" value="ECO:0007669"/>
    <property type="project" value="InterPro"/>
</dbReference>
<dbReference type="EMBL" id="KX488694">
    <property type="protein sequence ID" value="AOO91058.1"/>
    <property type="molecule type" value="Genomic_DNA"/>
</dbReference>
<organism evidence="10">
    <name type="scientific">Rhizobium leguminosarum bv. trifolii</name>
    <dbReference type="NCBI Taxonomy" id="386"/>
    <lineage>
        <taxon>Bacteria</taxon>
        <taxon>Pseudomonadati</taxon>
        <taxon>Pseudomonadota</taxon>
        <taxon>Alphaproteobacteria</taxon>
        <taxon>Hyphomicrobiales</taxon>
        <taxon>Rhizobiaceae</taxon>
        <taxon>Rhizobium/Agrobacterium group</taxon>
        <taxon>Rhizobium</taxon>
    </lineage>
</organism>
<evidence type="ECO:0000256" key="4">
    <source>
        <dbReference type="ARBA" id="ARBA00022576"/>
    </source>
</evidence>
<evidence type="ECO:0000256" key="6">
    <source>
        <dbReference type="ARBA" id="ARBA00022898"/>
    </source>
</evidence>
<dbReference type="PANTHER" id="PTHR46383">
    <property type="entry name" value="ASPARTATE AMINOTRANSFERASE"/>
    <property type="match status" value="1"/>
</dbReference>
<dbReference type="AlphaFoldDB" id="A0A1B8RBF3"/>
<keyword evidence="6" id="KW-0663">Pyridoxal phosphate</keyword>
<protein>
    <recommendedName>
        <fullName evidence="8">Aminotransferase</fullName>
        <ecNumber evidence="8">2.6.1.-</ecNumber>
    </recommendedName>
</protein>
<comment type="cofactor">
    <cofactor evidence="1 8">
        <name>pyridoxal 5'-phosphate</name>
        <dbReference type="ChEBI" id="CHEBI:597326"/>
    </cofactor>
</comment>
<dbReference type="PROSITE" id="PS00105">
    <property type="entry name" value="AA_TRANSFER_CLASS_1"/>
    <property type="match status" value="1"/>
</dbReference>